<dbReference type="Gene3D" id="3.50.50.60">
    <property type="entry name" value="FAD/NAD(P)-binding domain"/>
    <property type="match status" value="1"/>
</dbReference>
<protein>
    <submittedName>
        <fullName evidence="1">Amino oxidase</fullName>
    </submittedName>
</protein>
<keyword evidence="2" id="KW-1185">Reference proteome</keyword>
<gene>
    <name evidence="1" type="ORF">GCM10011529_28380</name>
</gene>
<accession>A0A916ZZY7</accession>
<evidence type="ECO:0000313" key="1">
    <source>
        <dbReference type="EMBL" id="GGE20092.1"/>
    </source>
</evidence>
<proteinExistence type="predicted"/>
<dbReference type="Pfam" id="PF13450">
    <property type="entry name" value="NAD_binding_8"/>
    <property type="match status" value="1"/>
</dbReference>
<organism evidence="1 2">
    <name type="scientific">Sandarakinorhabdus glacialis</name>
    <dbReference type="NCBI Taxonomy" id="1614636"/>
    <lineage>
        <taxon>Bacteria</taxon>
        <taxon>Pseudomonadati</taxon>
        <taxon>Pseudomonadota</taxon>
        <taxon>Alphaproteobacteria</taxon>
        <taxon>Sphingomonadales</taxon>
        <taxon>Sphingosinicellaceae</taxon>
        <taxon>Sandarakinorhabdus</taxon>
    </lineage>
</organism>
<dbReference type="SUPFAM" id="SSF51905">
    <property type="entry name" value="FAD/NAD(P)-binding domain"/>
    <property type="match status" value="1"/>
</dbReference>
<dbReference type="EMBL" id="BMJM01000013">
    <property type="protein sequence ID" value="GGE20092.1"/>
    <property type="molecule type" value="Genomic_DNA"/>
</dbReference>
<evidence type="ECO:0000313" key="2">
    <source>
        <dbReference type="Proteomes" id="UP000635071"/>
    </source>
</evidence>
<dbReference type="Gene3D" id="3.90.660.10">
    <property type="match status" value="1"/>
</dbReference>
<dbReference type="PRINTS" id="PR00420">
    <property type="entry name" value="RNGMNOXGNASE"/>
</dbReference>
<reference evidence="1" key="1">
    <citation type="journal article" date="2014" name="Int. J. Syst. Evol. Microbiol.">
        <title>Complete genome sequence of Corynebacterium casei LMG S-19264T (=DSM 44701T), isolated from a smear-ripened cheese.</title>
        <authorList>
            <consortium name="US DOE Joint Genome Institute (JGI-PGF)"/>
            <person name="Walter F."/>
            <person name="Albersmeier A."/>
            <person name="Kalinowski J."/>
            <person name="Ruckert C."/>
        </authorList>
    </citation>
    <scope>NUCLEOTIDE SEQUENCE</scope>
    <source>
        <strain evidence="1">CGMCC 1.15519</strain>
    </source>
</reference>
<reference evidence="1" key="2">
    <citation type="submission" date="2020-09" db="EMBL/GenBank/DDBJ databases">
        <authorList>
            <person name="Sun Q."/>
            <person name="Zhou Y."/>
        </authorList>
    </citation>
    <scope>NUCLEOTIDE SEQUENCE</scope>
    <source>
        <strain evidence="1">CGMCC 1.15519</strain>
    </source>
</reference>
<comment type="caution">
    <text evidence="1">The sequence shown here is derived from an EMBL/GenBank/DDBJ whole genome shotgun (WGS) entry which is preliminary data.</text>
</comment>
<dbReference type="InterPro" id="IPR036188">
    <property type="entry name" value="FAD/NAD-bd_sf"/>
</dbReference>
<dbReference type="AlphaFoldDB" id="A0A916ZZY7"/>
<name>A0A916ZZY7_9SPHN</name>
<sequence>MLTRRSLLATPALAVPGCSFLGALPGTLSGADMARGHLLRTPFAAGTPAETRRTKIAIIGGGIAGLSAAFTLAEAGHRDFRLFELEDSAGGNSRAGRNAVSAYPLGAHYLPIPNPESSGVRHFLERIGTITGWQGGKPVFDPYQIVADPEERILHLGRWQEGLIPAIVPDADRADLAAFFAAMDRFRDHKTSDGRRAFAIPMDLSSRDPDLRALDALSFTAWLDARGWSTPTLRAHLRYCTRDEYGTEPGEVSAWAGIHYFAARRGEAANCAGDAVLTWPAGNGYLAAAMARRVAGHIEPGIVVAAVRTSGDGAQIDALDVANRRRIRILADAAIIALPRFVAAHVVAGASAKGFGYSPWVVANVTADRLPAGQGAKLAWDNVSATSDSLGYVVATHQGLAAVPGPTVLTWYTALSDMTPATARTLMTDRPLADWQRIVHDDLMAMNPDLAGAIRRIDVWRWGHAMVRPVPGFFFGGARENAAKSAPPLFNAHSDLSGLSIFEEAHFRGSTAAEAAMTHLGFAHVSVHTA</sequence>
<dbReference type="Proteomes" id="UP000635071">
    <property type="component" value="Unassembled WGS sequence"/>
</dbReference>
<dbReference type="RefSeq" id="WP_243450785.1">
    <property type="nucleotide sequence ID" value="NZ_BMJM01000013.1"/>
</dbReference>